<evidence type="ECO:0000256" key="4">
    <source>
        <dbReference type="ARBA" id="ARBA00022989"/>
    </source>
</evidence>
<feature type="region of interest" description="Disordered" evidence="8">
    <location>
        <begin position="497"/>
        <end position="535"/>
    </location>
</feature>
<reference evidence="13 14" key="1">
    <citation type="submission" date="2020-08" db="EMBL/GenBank/DDBJ databases">
        <authorList>
            <person name="Hejnol A."/>
        </authorList>
    </citation>
    <scope>NUCLEOTIDE SEQUENCE [LARGE SCALE GENOMIC DNA]</scope>
</reference>
<keyword evidence="6" id="KW-0325">Glycoprotein</keyword>
<evidence type="ECO:0000256" key="3">
    <source>
        <dbReference type="ARBA" id="ARBA00022729"/>
    </source>
</evidence>
<dbReference type="AlphaFoldDB" id="A0A7I8V3G5"/>
<feature type="compositionally biased region" description="Polar residues" evidence="8">
    <location>
        <begin position="504"/>
        <end position="519"/>
    </location>
</feature>
<evidence type="ECO:0000313" key="14">
    <source>
        <dbReference type="Proteomes" id="UP000549394"/>
    </source>
</evidence>
<dbReference type="GO" id="GO:0030659">
    <property type="term" value="C:cytoplasmic vesicle membrane"/>
    <property type="evidence" value="ECO:0007669"/>
    <property type="project" value="UniProtKB-SubCell"/>
</dbReference>
<evidence type="ECO:0000256" key="6">
    <source>
        <dbReference type="ARBA" id="ARBA00023180"/>
    </source>
</evidence>
<evidence type="ECO:0000256" key="8">
    <source>
        <dbReference type="SAM" id="MobiDB-lite"/>
    </source>
</evidence>
<feature type="domain" description="Tyrosine specific protein phosphatases" evidence="12">
    <location>
        <begin position="731"/>
        <end position="806"/>
    </location>
</feature>
<dbReference type="SUPFAM" id="SSF52799">
    <property type="entry name" value="(Phosphotyrosine protein) phosphatases II"/>
    <property type="match status" value="1"/>
</dbReference>
<dbReference type="PROSITE" id="PS50056">
    <property type="entry name" value="TYR_PHOSPHATASE_2"/>
    <property type="match status" value="1"/>
</dbReference>
<name>A0A7I8V3G5_9ANNE</name>
<dbReference type="InterPro" id="IPR003595">
    <property type="entry name" value="Tyr_Pase_cat"/>
</dbReference>
<keyword evidence="7" id="KW-0968">Cytoplasmic vesicle</keyword>
<evidence type="ECO:0000256" key="1">
    <source>
        <dbReference type="ARBA" id="ARBA00004358"/>
    </source>
</evidence>
<dbReference type="InterPro" id="IPR000387">
    <property type="entry name" value="Tyr_Pase_dom"/>
</dbReference>
<dbReference type="PROSITE" id="PS50055">
    <property type="entry name" value="TYR_PHOSPHATASE_PTP"/>
    <property type="match status" value="1"/>
</dbReference>
<evidence type="ECO:0000259" key="11">
    <source>
        <dbReference type="PROSITE" id="PS50055"/>
    </source>
</evidence>
<feature type="chain" id="PRO_5029472094" evidence="10">
    <location>
        <begin position="23"/>
        <end position="825"/>
    </location>
</feature>
<dbReference type="InterPro" id="IPR033522">
    <property type="entry name" value="IA-2/IA-2_beta"/>
</dbReference>
<dbReference type="Gene3D" id="3.90.190.10">
    <property type="entry name" value="Protein tyrosine phosphatase superfamily"/>
    <property type="match status" value="1"/>
</dbReference>
<dbReference type="PRINTS" id="PR00700">
    <property type="entry name" value="PRTYPHPHTASE"/>
</dbReference>
<feature type="domain" description="Tyrosine-protein phosphatase" evidence="11">
    <location>
        <begin position="560"/>
        <end position="815"/>
    </location>
</feature>
<organism evidence="13 14">
    <name type="scientific">Dimorphilus gyrociliatus</name>
    <dbReference type="NCBI Taxonomy" id="2664684"/>
    <lineage>
        <taxon>Eukaryota</taxon>
        <taxon>Metazoa</taxon>
        <taxon>Spiralia</taxon>
        <taxon>Lophotrochozoa</taxon>
        <taxon>Annelida</taxon>
        <taxon>Polychaeta</taxon>
        <taxon>Polychaeta incertae sedis</taxon>
        <taxon>Dinophilidae</taxon>
        <taxon>Dimorphilus</taxon>
    </lineage>
</organism>
<protein>
    <submittedName>
        <fullName evidence="13">DgyrCDS46</fullName>
    </submittedName>
</protein>
<gene>
    <name evidence="13" type="ORF">DGYR_LOCUS45</name>
</gene>
<keyword evidence="2 9" id="KW-0812">Transmembrane</keyword>
<comment type="subcellular location">
    <subcellularLocation>
        <location evidence="1">Cytoplasmic vesicle membrane</location>
        <topology evidence="1">Single-pass type I membrane protein</topology>
    </subcellularLocation>
</comment>
<dbReference type="FunFam" id="3.90.190.10:FF:000017">
    <property type="entry name" value="receptor-type tyrosine-protein phosphatase-like N isoform X2"/>
    <property type="match status" value="1"/>
</dbReference>
<dbReference type="PANTHER" id="PTHR46106">
    <property type="entry name" value="IA-2 PROTEIN TYROSINE PHOSPHATASE, ISOFORM C"/>
    <property type="match status" value="1"/>
</dbReference>
<dbReference type="InterPro" id="IPR016130">
    <property type="entry name" value="Tyr_Pase_AS"/>
</dbReference>
<dbReference type="OrthoDB" id="9880441at2759"/>
<sequence>MRDLSFATCVFILVLTVVYGQGNFIGCKFSDSLCKEDERCFDDALFGTCQSRYGAVDIYKYDLTPSAVDVLQRQLQRLIEEKYTWKSIYTQCTILNFLLAFRTNSEYDEDFCDRKRKEKLEEEELAYYIIKSLEREKNVGSKVDSYDIEKEETLLPDLDTPISDSSWSSKPSGIESVNREQLNDDSLIADDSNSIRDAYLLNSLLQGDIDVSQLSNDEVDRLSVDVDKIIESITADKQKEKGESEVLPEWLDEDKPEMAPANEFDSKLEQNPVISNGEGYKTLKATEDEIENEVKKRVNSNAEIDIPKDPHDHGFENSMVNTHTEGPKYAAVDLHYTHIVVKPAPTSREAVDKVMWGIMSVIGLNAGDLRNVTVEKDGTINFLLDSNLKAHTLGKLLTEGKWKFKNLTGIELVEVRFGEHSEVGIPVAEKNGPKYFVLTFVTVGIIAGLVVFVVIFYAIRQHSRSKEKLKDLTKTDATGKDYEELCRHRMQCKATEKPEPLNATVRTMSTDQPQNSPAKTESRSSTSSWSEEPVHSNMDITTGHIVLSYMEDHLKNKEKVDEEWEALCSYEAEPNSCSVGMEHSRNNRFADILPYNHSRVVLNASSNVSGIDYINASCITDHDPRNPAYIATQGPLAHTVADFWQMVWEQGAVTIVNLTELGENLCHRYWPEEGSDLYNTYEVHLVSEHMWSDDYVVRSFYLKNIQTNETRTVSQFHYLTWPELGVPHSVKSILDFRRKVNKSYKARSCPIVVHCSDGAGRTGGYCLLDLVLNRLAKGAKEIDIAASLEHIRDQRLSMVKTKEQFTFILASVAEEVHAILKALPQ</sequence>
<evidence type="ECO:0000256" key="7">
    <source>
        <dbReference type="ARBA" id="ARBA00023329"/>
    </source>
</evidence>
<dbReference type="GO" id="GO:0030141">
    <property type="term" value="C:secretory granule"/>
    <property type="evidence" value="ECO:0007669"/>
    <property type="project" value="InterPro"/>
</dbReference>
<evidence type="ECO:0000313" key="13">
    <source>
        <dbReference type="EMBL" id="CAD5110669.1"/>
    </source>
</evidence>
<feature type="signal peptide" evidence="10">
    <location>
        <begin position="1"/>
        <end position="22"/>
    </location>
</feature>
<feature type="transmembrane region" description="Helical" evidence="9">
    <location>
        <begin position="435"/>
        <end position="459"/>
    </location>
</feature>
<proteinExistence type="predicted"/>
<dbReference type="InterPro" id="IPR000242">
    <property type="entry name" value="PTP_cat"/>
</dbReference>
<dbReference type="PROSITE" id="PS00383">
    <property type="entry name" value="TYR_PHOSPHATASE_1"/>
    <property type="match status" value="1"/>
</dbReference>
<dbReference type="GO" id="GO:0004725">
    <property type="term" value="F:protein tyrosine phosphatase activity"/>
    <property type="evidence" value="ECO:0007669"/>
    <property type="project" value="InterPro"/>
</dbReference>
<dbReference type="SMART" id="SM00404">
    <property type="entry name" value="PTPc_motif"/>
    <property type="match status" value="1"/>
</dbReference>
<dbReference type="GO" id="GO:0045202">
    <property type="term" value="C:synapse"/>
    <property type="evidence" value="ECO:0007669"/>
    <property type="project" value="TreeGrafter"/>
</dbReference>
<dbReference type="Proteomes" id="UP000549394">
    <property type="component" value="Unassembled WGS sequence"/>
</dbReference>
<evidence type="ECO:0000256" key="9">
    <source>
        <dbReference type="SAM" id="Phobius"/>
    </source>
</evidence>
<accession>A0A7I8V3G5</accession>
<evidence type="ECO:0000259" key="12">
    <source>
        <dbReference type="PROSITE" id="PS50056"/>
    </source>
</evidence>
<dbReference type="GO" id="GO:0051046">
    <property type="term" value="P:regulation of secretion"/>
    <property type="evidence" value="ECO:0007669"/>
    <property type="project" value="TreeGrafter"/>
</dbReference>
<evidence type="ECO:0000256" key="10">
    <source>
        <dbReference type="SAM" id="SignalP"/>
    </source>
</evidence>
<keyword evidence="4 9" id="KW-1133">Transmembrane helix</keyword>
<dbReference type="InterPro" id="IPR029021">
    <property type="entry name" value="Prot-tyrosine_phosphatase-like"/>
</dbReference>
<comment type="caution">
    <text evidence="13">The sequence shown here is derived from an EMBL/GenBank/DDBJ whole genome shotgun (WGS) entry which is preliminary data.</text>
</comment>
<keyword evidence="14" id="KW-1185">Reference proteome</keyword>
<keyword evidence="5 9" id="KW-0472">Membrane</keyword>
<dbReference type="SMART" id="SM00194">
    <property type="entry name" value="PTPc"/>
    <property type="match status" value="1"/>
</dbReference>
<dbReference type="Pfam" id="PF00102">
    <property type="entry name" value="Y_phosphatase"/>
    <property type="match status" value="1"/>
</dbReference>
<evidence type="ECO:0000256" key="5">
    <source>
        <dbReference type="ARBA" id="ARBA00023136"/>
    </source>
</evidence>
<dbReference type="EMBL" id="CAJFCJ010000001">
    <property type="protein sequence ID" value="CAD5110669.1"/>
    <property type="molecule type" value="Genomic_DNA"/>
</dbReference>
<dbReference type="PANTHER" id="PTHR46106:SF4">
    <property type="entry name" value="IA-2 PROTEIN TYROSINE PHOSPHATASE, ISOFORM C"/>
    <property type="match status" value="1"/>
</dbReference>
<evidence type="ECO:0000256" key="2">
    <source>
        <dbReference type="ARBA" id="ARBA00022692"/>
    </source>
</evidence>
<keyword evidence="3 10" id="KW-0732">Signal</keyword>